<organism evidence="7 8">
    <name type="scientific">Ficus carica</name>
    <name type="common">Common fig</name>
    <dbReference type="NCBI Taxonomy" id="3494"/>
    <lineage>
        <taxon>Eukaryota</taxon>
        <taxon>Viridiplantae</taxon>
        <taxon>Streptophyta</taxon>
        <taxon>Embryophyta</taxon>
        <taxon>Tracheophyta</taxon>
        <taxon>Spermatophyta</taxon>
        <taxon>Magnoliopsida</taxon>
        <taxon>eudicotyledons</taxon>
        <taxon>Gunneridae</taxon>
        <taxon>Pentapetalae</taxon>
        <taxon>rosids</taxon>
        <taxon>fabids</taxon>
        <taxon>Rosales</taxon>
        <taxon>Moraceae</taxon>
        <taxon>Ficeae</taxon>
        <taxon>Ficus</taxon>
    </lineage>
</organism>
<accession>A0AA87Z8U7</accession>
<comment type="similarity">
    <text evidence="2">Belongs to the crooked-neck family.</text>
</comment>
<name>A0AA87Z8U7_FICCA</name>
<protein>
    <submittedName>
        <fullName evidence="7">Uncharacterized protein</fullName>
    </submittedName>
</protein>
<keyword evidence="5" id="KW-0508">mRNA splicing</keyword>
<dbReference type="SMART" id="SM00386">
    <property type="entry name" value="HAT"/>
    <property type="match status" value="3"/>
</dbReference>
<dbReference type="Gramene" id="FCD_00004864-RA">
    <property type="protein sequence ID" value="FCD_00004864-RA:cds"/>
    <property type="gene ID" value="FCD_00004864"/>
</dbReference>
<dbReference type="GO" id="GO:0071007">
    <property type="term" value="C:U2-type catalytic step 2 spliceosome"/>
    <property type="evidence" value="ECO:0007669"/>
    <property type="project" value="TreeGrafter"/>
</dbReference>
<dbReference type="InterPro" id="IPR059164">
    <property type="entry name" value="HAT_PRP39_C"/>
</dbReference>
<dbReference type="InterPro" id="IPR003107">
    <property type="entry name" value="HAT"/>
</dbReference>
<sequence length="180" mass="21543">MTSGKGSLPRSVKVKNKNPAPIQITAEQIIHEARELHRSERLAVRTPTRTIADAAELVDYRSRKREEFEDQIRLSRGDTRVYIRYARWEESQKDFRRVRSVWERALEVDHRNHGLWLQYAEFEMKNRFVNHARNVFERAVAVLPGVDRLWWRYIQMEETLGNEAGVRRISEMWTKLTEEH</sequence>
<dbReference type="Proteomes" id="UP001187192">
    <property type="component" value="Unassembled WGS sequence"/>
</dbReference>
<dbReference type="GO" id="GO:0000974">
    <property type="term" value="C:Prp19 complex"/>
    <property type="evidence" value="ECO:0007669"/>
    <property type="project" value="TreeGrafter"/>
</dbReference>
<evidence type="ECO:0000256" key="3">
    <source>
        <dbReference type="ARBA" id="ARBA00022664"/>
    </source>
</evidence>
<dbReference type="SUPFAM" id="SSF48452">
    <property type="entry name" value="TPR-like"/>
    <property type="match status" value="1"/>
</dbReference>
<keyword evidence="3" id="KW-0507">mRNA processing</keyword>
<reference evidence="7" key="1">
    <citation type="submission" date="2023-07" db="EMBL/GenBank/DDBJ databases">
        <title>draft genome sequence of fig (Ficus carica).</title>
        <authorList>
            <person name="Takahashi T."/>
            <person name="Nishimura K."/>
        </authorList>
    </citation>
    <scope>NUCLEOTIDE SEQUENCE</scope>
</reference>
<keyword evidence="4" id="KW-0677">Repeat</keyword>
<dbReference type="AlphaFoldDB" id="A0AA87Z8U7"/>
<dbReference type="GO" id="GO:0000245">
    <property type="term" value="P:spliceosomal complex assembly"/>
    <property type="evidence" value="ECO:0007669"/>
    <property type="project" value="TreeGrafter"/>
</dbReference>
<evidence type="ECO:0000313" key="8">
    <source>
        <dbReference type="Proteomes" id="UP001187192"/>
    </source>
</evidence>
<dbReference type="GO" id="GO:0071014">
    <property type="term" value="C:post-mRNA release spliceosomal complex"/>
    <property type="evidence" value="ECO:0007669"/>
    <property type="project" value="TreeGrafter"/>
</dbReference>
<dbReference type="GO" id="GO:0071011">
    <property type="term" value="C:precatalytic spliceosome"/>
    <property type="evidence" value="ECO:0007669"/>
    <property type="project" value="TreeGrafter"/>
</dbReference>
<dbReference type="EMBL" id="BTGU01000003">
    <property type="protein sequence ID" value="GMN31698.1"/>
    <property type="molecule type" value="Genomic_DNA"/>
</dbReference>
<evidence type="ECO:0000256" key="5">
    <source>
        <dbReference type="ARBA" id="ARBA00023187"/>
    </source>
</evidence>
<evidence type="ECO:0000256" key="6">
    <source>
        <dbReference type="ARBA" id="ARBA00023242"/>
    </source>
</evidence>
<proteinExistence type="inferred from homology"/>
<dbReference type="PANTHER" id="PTHR11246">
    <property type="entry name" value="PRE-MRNA SPLICING FACTOR"/>
    <property type="match status" value="1"/>
</dbReference>
<dbReference type="PANTHER" id="PTHR11246:SF3">
    <property type="entry name" value="CROOKED NECK-LIKE PROTEIN 1"/>
    <property type="match status" value="1"/>
</dbReference>
<evidence type="ECO:0000313" key="7">
    <source>
        <dbReference type="EMBL" id="GMN31698.1"/>
    </source>
</evidence>
<keyword evidence="6" id="KW-0539">Nucleus</keyword>
<gene>
    <name evidence="7" type="ORF">TIFTF001_003376</name>
</gene>
<comment type="subcellular location">
    <subcellularLocation>
        <location evidence="1">Nucleus</location>
    </subcellularLocation>
</comment>
<dbReference type="Pfam" id="PF23241">
    <property type="entry name" value="HAT_PRP39_C"/>
    <property type="match status" value="1"/>
</dbReference>
<dbReference type="InterPro" id="IPR011990">
    <property type="entry name" value="TPR-like_helical_dom_sf"/>
</dbReference>
<evidence type="ECO:0000256" key="4">
    <source>
        <dbReference type="ARBA" id="ARBA00022737"/>
    </source>
</evidence>
<comment type="caution">
    <text evidence="7">The sequence shown here is derived from an EMBL/GenBank/DDBJ whole genome shotgun (WGS) entry which is preliminary data.</text>
</comment>
<dbReference type="InterPro" id="IPR045075">
    <property type="entry name" value="Syf1-like"/>
</dbReference>
<evidence type="ECO:0000256" key="1">
    <source>
        <dbReference type="ARBA" id="ARBA00004123"/>
    </source>
</evidence>
<evidence type="ECO:0000256" key="2">
    <source>
        <dbReference type="ARBA" id="ARBA00008644"/>
    </source>
</evidence>
<keyword evidence="8" id="KW-1185">Reference proteome</keyword>
<dbReference type="Gene3D" id="1.25.40.10">
    <property type="entry name" value="Tetratricopeptide repeat domain"/>
    <property type="match status" value="1"/>
</dbReference>